<sequence>MEHRTASNNEEKAAVIRKWINPEERVSVQFDDQRGLNAEVTGCSGQLVDLALDTPVPHMRQEISIPLSEVEVSEDLGHYTRDPDKPLKRKRLMLIIKGKRPAVVY</sequence>
<keyword evidence="2" id="KW-1185">Reference proteome</keyword>
<accession>A0A0K2GF84</accession>
<reference evidence="1 2" key="1">
    <citation type="journal article" date="2015" name="Proc. Natl. Acad. Sci. U.S.A.">
        <title>Expanded metabolic versatility of ubiquitous nitrite-oxidizing bacteria from the genus Nitrospira.</title>
        <authorList>
            <person name="Koch H."/>
            <person name="Lucker S."/>
            <person name="Albertsen M."/>
            <person name="Kitzinger K."/>
            <person name="Herbold C."/>
            <person name="Spieck E."/>
            <person name="Nielsen P.H."/>
            <person name="Wagner M."/>
            <person name="Daims H."/>
        </authorList>
    </citation>
    <scope>NUCLEOTIDE SEQUENCE [LARGE SCALE GENOMIC DNA]</scope>
    <source>
        <strain evidence="1 2">NSP M-1</strain>
    </source>
</reference>
<dbReference type="Proteomes" id="UP000069205">
    <property type="component" value="Chromosome"/>
</dbReference>
<dbReference type="KEGG" id="nmv:NITMOv2_3221"/>
<dbReference type="OrthoDB" id="9796144at2"/>
<protein>
    <submittedName>
        <fullName evidence="1">Uncharacterized protein</fullName>
    </submittedName>
</protein>
<evidence type="ECO:0000313" key="2">
    <source>
        <dbReference type="Proteomes" id="UP000069205"/>
    </source>
</evidence>
<dbReference type="AlphaFoldDB" id="A0A0K2GF84"/>
<evidence type="ECO:0000313" key="1">
    <source>
        <dbReference type="EMBL" id="ALA59618.1"/>
    </source>
</evidence>
<name>A0A0K2GF84_NITMO</name>
<proteinExistence type="predicted"/>
<dbReference type="EMBL" id="CP011801">
    <property type="protein sequence ID" value="ALA59618.1"/>
    <property type="molecule type" value="Genomic_DNA"/>
</dbReference>
<gene>
    <name evidence="1" type="ORF">NITMOv2_3221</name>
</gene>
<dbReference type="PATRIC" id="fig|42253.5.peg.3176"/>
<dbReference type="RefSeq" id="WP_053380599.1">
    <property type="nucleotide sequence ID" value="NZ_CP011801.1"/>
</dbReference>
<organism evidence="1 2">
    <name type="scientific">Nitrospira moscoviensis</name>
    <dbReference type="NCBI Taxonomy" id="42253"/>
    <lineage>
        <taxon>Bacteria</taxon>
        <taxon>Pseudomonadati</taxon>
        <taxon>Nitrospirota</taxon>
        <taxon>Nitrospiria</taxon>
        <taxon>Nitrospirales</taxon>
        <taxon>Nitrospiraceae</taxon>
        <taxon>Nitrospira</taxon>
    </lineage>
</organism>
<dbReference type="STRING" id="42253.NITMOv2_3221"/>